<reference evidence="1" key="1">
    <citation type="submission" date="2021-01" db="EMBL/GenBank/DDBJ databases">
        <title>Chromosome-level genome assembly of a human fungal pathogen reveals clustering of transcriptionally co-regulated genes.</title>
        <authorList>
            <person name="Voorhies M."/>
            <person name="Cohen S."/>
            <person name="Shea T.P."/>
            <person name="Petrus S."/>
            <person name="Munoz J.F."/>
            <person name="Poplawski S."/>
            <person name="Goldman W.E."/>
            <person name="Michael T."/>
            <person name="Cuomo C.A."/>
            <person name="Sil A."/>
            <person name="Beyhan S."/>
        </authorList>
    </citation>
    <scope>NUCLEOTIDE SEQUENCE</scope>
    <source>
        <strain evidence="1">H88</strain>
    </source>
</reference>
<accession>A0A8A1L8X6</accession>
<name>A0A8A1L8X6_AJEC8</name>
<evidence type="ECO:0000313" key="1">
    <source>
        <dbReference type="EMBL" id="QSS49245.1"/>
    </source>
</evidence>
<dbReference type="VEuPathDB" id="FungiDB:I7I53_09550"/>
<proteinExistence type="predicted"/>
<protein>
    <submittedName>
        <fullName evidence="1">Uncharacterized protein</fullName>
    </submittedName>
</protein>
<gene>
    <name evidence="1" type="ORF">I7I53_09550</name>
</gene>
<dbReference type="Proteomes" id="UP000663419">
    <property type="component" value="Chromosome 1"/>
</dbReference>
<dbReference type="AlphaFoldDB" id="A0A8A1L8X6"/>
<evidence type="ECO:0000313" key="2">
    <source>
        <dbReference type="Proteomes" id="UP000663419"/>
    </source>
</evidence>
<organism evidence="1 2">
    <name type="scientific">Ajellomyces capsulatus (strain H88)</name>
    <name type="common">Darling's disease fungus</name>
    <name type="synonym">Histoplasma capsulatum</name>
    <dbReference type="NCBI Taxonomy" id="544711"/>
    <lineage>
        <taxon>Eukaryota</taxon>
        <taxon>Fungi</taxon>
        <taxon>Dikarya</taxon>
        <taxon>Ascomycota</taxon>
        <taxon>Pezizomycotina</taxon>
        <taxon>Eurotiomycetes</taxon>
        <taxon>Eurotiomycetidae</taxon>
        <taxon>Onygenales</taxon>
        <taxon>Ajellomycetaceae</taxon>
        <taxon>Histoplasma</taxon>
    </lineage>
</organism>
<sequence length="126" mass="15084">MRVREQLRFCDNHQKETARREWSRLRYPIIAWDRLDDRLIQFDPRLHRMVRTEPRVLSSLRIVPDGPIAITKCGPAIGVWYLSVFGIWMRKDYGGSLCSLCLISSFRFTLLLLRRHYIYPGQHPHF</sequence>
<dbReference type="EMBL" id="CP069102">
    <property type="protein sequence ID" value="QSS49245.1"/>
    <property type="molecule type" value="Genomic_DNA"/>
</dbReference>